<dbReference type="InterPro" id="IPR054363">
    <property type="entry name" value="GH95_cat"/>
</dbReference>
<dbReference type="Pfam" id="PF21307">
    <property type="entry name" value="Glyco_hydro_95_C"/>
    <property type="match status" value="1"/>
</dbReference>
<name>A0A0C3KIA1_9AGAM</name>
<dbReference type="InterPro" id="IPR008928">
    <property type="entry name" value="6-hairpin_glycosidase_sf"/>
</dbReference>
<evidence type="ECO:0000313" key="5">
    <source>
        <dbReference type="Proteomes" id="UP000054248"/>
    </source>
</evidence>
<dbReference type="PIRSF" id="PIRSF007663">
    <property type="entry name" value="UCP007663"/>
    <property type="match status" value="1"/>
</dbReference>
<dbReference type="STRING" id="1051891.A0A0C3KIA1"/>
<feature type="domain" description="Glycosyl hydrolase family 95 catalytic" evidence="3">
    <location>
        <begin position="289"/>
        <end position="709"/>
    </location>
</feature>
<dbReference type="EMBL" id="KN823145">
    <property type="protein sequence ID" value="KIO21228.1"/>
    <property type="molecule type" value="Genomic_DNA"/>
</dbReference>
<feature type="non-terminal residue" evidence="4">
    <location>
        <position position="1"/>
    </location>
</feature>
<sequence length="802" mass="89568">LPLSGNALWYREPAANLASWSKDWLPIGNGYLGAMVTGGTTDDMIQLNIESFWSGGPFANSSYTGGNPQASQAVVLGDELGQIRKAIFKSPIGETDSMQSHLCSYSGNGFIAVSRNTTASKHNYLRWLDLDSGLLKTAWSEDKASFKREYFCSYPTRSCTSYLKSDRPLADTLSYSFVPLQLLKNTSTACVDASTMKYRGQSVDFGMSFEFLAKVQTVPRNMVQCQMILADGKKTAVLTVKHATESWITWVGDTNYNIDAGGPKHDFSFEGPDPHPSLARILPMVTSLSYDELRQIHLRDYEEGFSSKFSLDLGGIPNFTKSTKDQVMDYTRDRGNPHLELVLFNYGRYLLFSSARGTLPANLQGVWAKSENPAWNYHANINTQMNYWGAEITDLDVTASLWDYMAKTWIARGQQTAKILYNTTRGWVTHNEMNIFGHTGMKDWGPWVSATWANYPGKSAFMSHVIDHLDYGSGSIEWWQEQGWPLVKGAAEFWLDNLFVDLFHDDGTMVVNPCNSPEQNPITFGCAHFQQMIWELFNGVEKGFELSGDTDVAFLSEVRAKKARLDRGLHIGSWGQLMEWKVEKDKQTDLHRHLSHLVGLYPSYSIASYPEGGSVVGLSKSELFKAAATSLKHRGDGRGPDADAGWEKVWRAACWAQLGDGEKFYSVFKYAVDTNFGHNLFSLYEPRSYNPIFQIDANLGVPGVVMNALLQAPDTSSYDSPLVITILPALPKAWSARGSVKGARVRGGIGISFAWRDGRPHDVILRFDRMKAYQSREVNIVHNGRIIDSFVGEAGMVRKVNV</sequence>
<dbReference type="PANTHER" id="PTHR31084">
    <property type="entry name" value="ALPHA-L-FUCOSIDASE 2"/>
    <property type="match status" value="1"/>
</dbReference>
<feature type="domain" description="Alpha fucosidase A-like C-terminal" evidence="2">
    <location>
        <begin position="723"/>
        <end position="771"/>
    </location>
</feature>
<evidence type="ECO:0000313" key="4">
    <source>
        <dbReference type="EMBL" id="KIO21228.1"/>
    </source>
</evidence>
<dbReference type="HOGENOM" id="CLU_004617_2_2_1"/>
<dbReference type="InterPro" id="IPR012341">
    <property type="entry name" value="6hp_glycosidase-like_sf"/>
</dbReference>
<dbReference type="PANTHER" id="PTHR31084:SF3">
    <property type="entry name" value="ALPHA-FUCOSIDASE A"/>
    <property type="match status" value="1"/>
</dbReference>
<dbReference type="Proteomes" id="UP000054248">
    <property type="component" value="Unassembled WGS sequence"/>
</dbReference>
<accession>A0A0C3KIA1</accession>
<dbReference type="AlphaFoldDB" id="A0A0C3KIA1"/>
<organism evidence="4 5">
    <name type="scientific">Tulasnella calospora MUT 4182</name>
    <dbReference type="NCBI Taxonomy" id="1051891"/>
    <lineage>
        <taxon>Eukaryota</taxon>
        <taxon>Fungi</taxon>
        <taxon>Dikarya</taxon>
        <taxon>Basidiomycota</taxon>
        <taxon>Agaricomycotina</taxon>
        <taxon>Agaricomycetes</taxon>
        <taxon>Cantharellales</taxon>
        <taxon>Tulasnellaceae</taxon>
        <taxon>Tulasnella</taxon>
    </lineage>
</organism>
<reference evidence="5" key="2">
    <citation type="submission" date="2015-01" db="EMBL/GenBank/DDBJ databases">
        <title>Evolutionary Origins and Diversification of the Mycorrhizal Mutualists.</title>
        <authorList>
            <consortium name="DOE Joint Genome Institute"/>
            <consortium name="Mycorrhizal Genomics Consortium"/>
            <person name="Kohler A."/>
            <person name="Kuo A."/>
            <person name="Nagy L.G."/>
            <person name="Floudas D."/>
            <person name="Copeland A."/>
            <person name="Barry K.W."/>
            <person name="Cichocki N."/>
            <person name="Veneault-Fourrey C."/>
            <person name="LaButti K."/>
            <person name="Lindquist E.A."/>
            <person name="Lipzen A."/>
            <person name="Lundell T."/>
            <person name="Morin E."/>
            <person name="Murat C."/>
            <person name="Riley R."/>
            <person name="Ohm R."/>
            <person name="Sun H."/>
            <person name="Tunlid A."/>
            <person name="Henrissat B."/>
            <person name="Grigoriev I.V."/>
            <person name="Hibbett D.S."/>
            <person name="Martin F."/>
        </authorList>
    </citation>
    <scope>NUCLEOTIDE SEQUENCE [LARGE SCALE GENOMIC DNA]</scope>
    <source>
        <strain evidence="5">MUT 4182</strain>
    </source>
</reference>
<keyword evidence="4" id="KW-0378">Hydrolase</keyword>
<gene>
    <name evidence="4" type="ORF">M407DRAFT_80617</name>
</gene>
<dbReference type="GO" id="GO:0005975">
    <property type="term" value="P:carbohydrate metabolic process"/>
    <property type="evidence" value="ECO:0007669"/>
    <property type="project" value="InterPro"/>
</dbReference>
<dbReference type="InterPro" id="IPR049053">
    <property type="entry name" value="AFCA-like_C"/>
</dbReference>
<dbReference type="Gene3D" id="1.50.10.10">
    <property type="match status" value="1"/>
</dbReference>
<reference evidence="4 5" key="1">
    <citation type="submission" date="2014-04" db="EMBL/GenBank/DDBJ databases">
        <authorList>
            <consortium name="DOE Joint Genome Institute"/>
            <person name="Kuo A."/>
            <person name="Girlanda M."/>
            <person name="Perotto S."/>
            <person name="Kohler A."/>
            <person name="Nagy L.G."/>
            <person name="Floudas D."/>
            <person name="Copeland A."/>
            <person name="Barry K.W."/>
            <person name="Cichocki N."/>
            <person name="Veneault-Fourrey C."/>
            <person name="LaButti K."/>
            <person name="Lindquist E.A."/>
            <person name="Lipzen A."/>
            <person name="Lundell T."/>
            <person name="Morin E."/>
            <person name="Murat C."/>
            <person name="Sun H."/>
            <person name="Tunlid A."/>
            <person name="Henrissat B."/>
            <person name="Grigoriev I.V."/>
            <person name="Hibbett D.S."/>
            <person name="Martin F."/>
            <person name="Nordberg H.P."/>
            <person name="Cantor M.N."/>
            <person name="Hua S.X."/>
        </authorList>
    </citation>
    <scope>NUCLEOTIDE SEQUENCE [LARGE SCALE GENOMIC DNA]</scope>
    <source>
        <strain evidence="4 5">MUT 4182</strain>
    </source>
</reference>
<evidence type="ECO:0000259" key="3">
    <source>
        <dbReference type="Pfam" id="PF22124"/>
    </source>
</evidence>
<protein>
    <submittedName>
        <fullName evidence="4">Glycoside hydrolase family 95 protein</fullName>
    </submittedName>
</protein>
<dbReference type="Pfam" id="PF14498">
    <property type="entry name" value="Glyco_hyd_65N_2"/>
    <property type="match status" value="1"/>
</dbReference>
<dbReference type="Pfam" id="PF22124">
    <property type="entry name" value="Glyco_hydro_95_cat"/>
    <property type="match status" value="1"/>
</dbReference>
<feature type="domain" description="Glycosyl hydrolase family 95 N-terminal" evidence="1">
    <location>
        <begin position="8"/>
        <end position="257"/>
    </location>
</feature>
<dbReference type="InterPro" id="IPR027414">
    <property type="entry name" value="GH95_N_dom"/>
</dbReference>
<proteinExistence type="predicted"/>
<dbReference type="GO" id="GO:0004560">
    <property type="term" value="F:alpha-L-fucosidase activity"/>
    <property type="evidence" value="ECO:0007669"/>
    <property type="project" value="InterPro"/>
</dbReference>
<evidence type="ECO:0000259" key="1">
    <source>
        <dbReference type="Pfam" id="PF14498"/>
    </source>
</evidence>
<evidence type="ECO:0000259" key="2">
    <source>
        <dbReference type="Pfam" id="PF21307"/>
    </source>
</evidence>
<dbReference type="SUPFAM" id="SSF48208">
    <property type="entry name" value="Six-hairpin glycosidases"/>
    <property type="match status" value="1"/>
</dbReference>
<keyword evidence="5" id="KW-1185">Reference proteome</keyword>
<dbReference type="OrthoDB" id="2848340at2759"/>
<dbReference type="InterPro" id="IPR016518">
    <property type="entry name" value="Alpha-L-fucosidase"/>
</dbReference>